<feature type="compositionally biased region" description="Low complexity" evidence="1">
    <location>
        <begin position="547"/>
        <end position="557"/>
    </location>
</feature>
<reference evidence="2" key="1">
    <citation type="submission" date="2018-07" db="EMBL/GenBank/DDBJ databases">
        <title>Annotation of Aphanomyces astaci genome assembly.</title>
        <authorList>
            <person name="Studholme D.J."/>
        </authorList>
    </citation>
    <scope>NUCLEOTIDE SEQUENCE [LARGE SCALE GENOMIC DNA]</scope>
    <source>
        <strain evidence="2">Pc</strain>
    </source>
</reference>
<organism evidence="2 3">
    <name type="scientific">Aphanomyces astaci</name>
    <name type="common">Crayfish plague agent</name>
    <dbReference type="NCBI Taxonomy" id="112090"/>
    <lineage>
        <taxon>Eukaryota</taxon>
        <taxon>Sar</taxon>
        <taxon>Stramenopiles</taxon>
        <taxon>Oomycota</taxon>
        <taxon>Saprolegniomycetes</taxon>
        <taxon>Saprolegniales</taxon>
        <taxon>Verrucalvaceae</taxon>
        <taxon>Aphanomyces</taxon>
    </lineage>
</organism>
<protein>
    <submittedName>
        <fullName evidence="2">Uncharacterized protein</fullName>
    </submittedName>
</protein>
<dbReference type="EMBL" id="MZMZ02002646">
    <property type="protein sequence ID" value="RQM24828.1"/>
    <property type="molecule type" value="Genomic_DNA"/>
</dbReference>
<comment type="caution">
    <text evidence="2">The sequence shown here is derived from an EMBL/GenBank/DDBJ whole genome shotgun (WGS) entry which is preliminary data.</text>
</comment>
<dbReference type="AlphaFoldDB" id="A0A3R7Y9Y5"/>
<feature type="region of interest" description="Disordered" evidence="1">
    <location>
        <begin position="481"/>
        <end position="520"/>
    </location>
</feature>
<name>A0A3R7Y9Y5_APHAT</name>
<dbReference type="VEuPathDB" id="FungiDB:H257_10840"/>
<keyword evidence="3" id="KW-1185">Reference proteome</keyword>
<feature type="region of interest" description="Disordered" evidence="1">
    <location>
        <begin position="29"/>
        <end position="49"/>
    </location>
</feature>
<evidence type="ECO:0000256" key="1">
    <source>
        <dbReference type="SAM" id="MobiDB-lite"/>
    </source>
</evidence>
<sequence>MNGLGISKQILPAELDPYEERRLFASRMARTAQRTRPNHDERQPYGVKSVDNNLPLATYDIDHGGKAVRSTPLSKKHRFASTQAYKLGTFASFVKEPYAYVIDTVHGVREEVLCEQENCSHPEDMGPGTYRLRMHTLRIKNIQGEDYTFASHTVRFHTPRLVRKQLRQQFSLFIVIASGRVIVVVASEKSCEANRELGGGHVPDAALPVRHRVPRLDHLEAIHDVTCYNNGAVENYASSKQQRVFYPPDVVYEKPSILRNTIKESVATSTVKYGGMTSNADRLMSTAAMVHNMPGAPKLHPATTDALGPGSYKSSTTQFAHKEESKAKAFTSLLPSEVHPLGQHTPIGRVNFTVQNQLPSWRRLNNAILGMDMSEEGAGGRTLPMRAICMPLSDYASCVDGVDFDYLVELIRSAVGPYVVDENGDPVTPLQLLPRPHSRSQVQDDVVTSDVIPSTATLAQAPFFLRPLSPDCLSPQSRIERVLGPGASLEPRPPARRRHPFDSNNQASPPPRRTRVGHVPPASFNLHATIFSDESDDEDAQDDDMHNSTLSSVSSDLDTNDDTHHMMHASNGVRSLPHLVFPHLVALGFDAATTLSALQAHDHDLQTLQTNGHDDSVDDDDDGNEKDVLAFVALVQSVVDGHVGRGNADNQTPPPPRPDVASMLRKLILQPIPPDTTFPWPVFDMAQYEFGTSRPGTSFGCVVVVVNLPRVAAAGRAFDAVRQLLLVHLFSMVSNPLQVILPLGPPNATTMKGYCCS</sequence>
<evidence type="ECO:0000313" key="2">
    <source>
        <dbReference type="EMBL" id="RQM24828.1"/>
    </source>
</evidence>
<dbReference type="VEuPathDB" id="FungiDB:H257_10839"/>
<proteinExistence type="predicted"/>
<gene>
    <name evidence="2" type="ORF">B5M09_001121</name>
</gene>
<feature type="region of interest" description="Disordered" evidence="1">
    <location>
        <begin position="534"/>
        <end position="566"/>
    </location>
</feature>
<accession>A0A3R7Y9Y5</accession>
<dbReference type="Proteomes" id="UP000284702">
    <property type="component" value="Unassembled WGS sequence"/>
</dbReference>
<evidence type="ECO:0000313" key="3">
    <source>
        <dbReference type="Proteomes" id="UP000284702"/>
    </source>
</evidence>